<evidence type="ECO:0000259" key="2">
    <source>
        <dbReference type="Pfam" id="PF04773"/>
    </source>
</evidence>
<dbReference type="PANTHER" id="PTHR30273:SF2">
    <property type="entry name" value="PROTEIN FECR"/>
    <property type="match status" value="1"/>
</dbReference>
<dbReference type="InterPro" id="IPR006860">
    <property type="entry name" value="FecR"/>
</dbReference>
<keyword evidence="5" id="KW-1185">Reference proteome</keyword>
<dbReference type="InterPro" id="IPR032508">
    <property type="entry name" value="FecR_C"/>
</dbReference>
<sequence length="388" mass="44449">MKNDTLKHLIQDYLDGKIDETRMVELIKDYHLAEVKEKFAEAMEVDFLLSKQSLRLDSQEAFEIFLEEIKSKENAKEESKKIMSRTFLKYAAIFVGFIGLGLAFILMLKSNTAEPTLQISDETVNLYLTNGTVEKLKESESSNILDSDGQVIAVQTHEKIVYKPVKKLESIKYNELKVPYGKRFELEFSDGTTVYLNSGSSIRYPIHFIKNESRKVFLKGEAFFKVAKDKANPFIVSAGAVNVRVLGTEFNVSAYSEDDGISTVLVSGSVQLYDSIQPNIEKGEVVLQPGKRGMWSKEHKDFQIDDVDTSIYTAWLKDRLVFRDAPFSEIRKKLERHYNVSIINSNEALDKNTFNAYFSDESIKEILEILDRTYGIEYKIKENQIIIK</sequence>
<proteinExistence type="predicted"/>
<evidence type="ECO:0000313" key="4">
    <source>
        <dbReference type="EMBL" id="SDN00706.1"/>
    </source>
</evidence>
<evidence type="ECO:0000259" key="3">
    <source>
        <dbReference type="Pfam" id="PF16344"/>
    </source>
</evidence>
<dbReference type="OrthoDB" id="651134at2"/>
<feature type="domain" description="FecR protein" evidence="2">
    <location>
        <begin position="178"/>
        <end position="271"/>
    </location>
</feature>
<dbReference type="EMBL" id="FNGV01000019">
    <property type="protein sequence ID" value="SDN00706.1"/>
    <property type="molecule type" value="Genomic_DNA"/>
</dbReference>
<feature type="domain" description="Protein FecR C-terminal" evidence="3">
    <location>
        <begin position="319"/>
        <end position="387"/>
    </location>
</feature>
<dbReference type="STRING" id="192904.SAMN04488514_11934"/>
<dbReference type="AlphaFoldDB" id="A0A1G9XW97"/>
<protein>
    <submittedName>
        <fullName evidence="4">FecR family protein</fullName>
    </submittedName>
</protein>
<accession>A0A1G9XW97</accession>
<organism evidence="4 5">
    <name type="scientific">Kriegella aquimaris</name>
    <dbReference type="NCBI Taxonomy" id="192904"/>
    <lineage>
        <taxon>Bacteria</taxon>
        <taxon>Pseudomonadati</taxon>
        <taxon>Bacteroidota</taxon>
        <taxon>Flavobacteriia</taxon>
        <taxon>Flavobacteriales</taxon>
        <taxon>Flavobacteriaceae</taxon>
        <taxon>Kriegella</taxon>
    </lineage>
</organism>
<dbReference type="InterPro" id="IPR012373">
    <property type="entry name" value="Ferrdict_sens_TM"/>
</dbReference>
<keyword evidence="1" id="KW-0472">Membrane</keyword>
<name>A0A1G9XW97_9FLAO</name>
<evidence type="ECO:0000313" key="5">
    <source>
        <dbReference type="Proteomes" id="UP000199440"/>
    </source>
</evidence>
<evidence type="ECO:0000256" key="1">
    <source>
        <dbReference type="SAM" id="Phobius"/>
    </source>
</evidence>
<dbReference type="GO" id="GO:0016989">
    <property type="term" value="F:sigma factor antagonist activity"/>
    <property type="evidence" value="ECO:0007669"/>
    <property type="project" value="TreeGrafter"/>
</dbReference>
<dbReference type="PANTHER" id="PTHR30273">
    <property type="entry name" value="PERIPLASMIC SIGNAL SENSOR AND SIGMA FACTOR ACTIVATOR FECR-RELATED"/>
    <property type="match status" value="1"/>
</dbReference>
<keyword evidence="1" id="KW-0812">Transmembrane</keyword>
<dbReference type="Gene3D" id="2.60.120.1440">
    <property type="match status" value="1"/>
</dbReference>
<feature type="transmembrane region" description="Helical" evidence="1">
    <location>
        <begin position="87"/>
        <end position="108"/>
    </location>
</feature>
<gene>
    <name evidence="4" type="ORF">SAMN04488514_11934</name>
</gene>
<dbReference type="Pfam" id="PF16344">
    <property type="entry name" value="FecR_C"/>
    <property type="match status" value="1"/>
</dbReference>
<dbReference type="RefSeq" id="WP_089895352.1">
    <property type="nucleotide sequence ID" value="NZ_FNGV01000019.1"/>
</dbReference>
<dbReference type="Proteomes" id="UP000199440">
    <property type="component" value="Unassembled WGS sequence"/>
</dbReference>
<dbReference type="Pfam" id="PF04773">
    <property type="entry name" value="FecR"/>
    <property type="match status" value="1"/>
</dbReference>
<keyword evidence="1" id="KW-1133">Transmembrane helix</keyword>
<reference evidence="4 5" key="1">
    <citation type="submission" date="2016-10" db="EMBL/GenBank/DDBJ databases">
        <authorList>
            <person name="de Groot N.N."/>
        </authorList>
    </citation>
    <scope>NUCLEOTIDE SEQUENCE [LARGE SCALE GENOMIC DNA]</scope>
    <source>
        <strain evidence="4 5">DSM 19886</strain>
    </source>
</reference>
<dbReference type="Gene3D" id="3.55.50.30">
    <property type="match status" value="1"/>
</dbReference>